<dbReference type="InterPro" id="IPR027417">
    <property type="entry name" value="P-loop_NTPase"/>
</dbReference>
<dbReference type="CDD" id="cd00009">
    <property type="entry name" value="AAA"/>
    <property type="match status" value="1"/>
</dbReference>
<dbReference type="InterPro" id="IPR025662">
    <property type="entry name" value="Sigma_54_int_dom_ATP-bd_1"/>
</dbReference>
<evidence type="ECO:0000256" key="3">
    <source>
        <dbReference type="ARBA" id="ARBA00023015"/>
    </source>
</evidence>
<dbReference type="PANTHER" id="PTHR32071:SF21">
    <property type="entry name" value="TRANSCRIPTIONAL REGULATORY PROTEIN FLGR"/>
    <property type="match status" value="1"/>
</dbReference>
<organism evidence="8 9">
    <name type="scientific">Rivihabitans pingtungensis</name>
    <dbReference type="NCBI Taxonomy" id="1054498"/>
    <lineage>
        <taxon>Bacteria</taxon>
        <taxon>Pseudomonadati</taxon>
        <taxon>Pseudomonadota</taxon>
        <taxon>Betaproteobacteria</taxon>
        <taxon>Neisseriales</taxon>
        <taxon>Aquaspirillaceae</taxon>
        <taxon>Rivihabitans</taxon>
    </lineage>
</organism>
<dbReference type="PROSITE" id="PS00676">
    <property type="entry name" value="SIGMA54_INTERACT_2"/>
    <property type="match status" value="1"/>
</dbReference>
<dbReference type="Pfam" id="PF25601">
    <property type="entry name" value="AAA_lid_14"/>
    <property type="match status" value="1"/>
</dbReference>
<dbReference type="InterPro" id="IPR025944">
    <property type="entry name" value="Sigma_54_int_dom_CS"/>
</dbReference>
<dbReference type="Proteomes" id="UP000247555">
    <property type="component" value="Unassembled WGS sequence"/>
</dbReference>
<evidence type="ECO:0000256" key="5">
    <source>
        <dbReference type="ARBA" id="ARBA00023163"/>
    </source>
</evidence>
<evidence type="ECO:0000313" key="9">
    <source>
        <dbReference type="Proteomes" id="UP000247555"/>
    </source>
</evidence>
<dbReference type="Pfam" id="PF00158">
    <property type="entry name" value="Sigma54_activat"/>
    <property type="match status" value="1"/>
</dbReference>
<dbReference type="PROSITE" id="PS00675">
    <property type="entry name" value="SIGMA54_INTERACT_1"/>
    <property type="match status" value="1"/>
</dbReference>
<keyword evidence="1" id="KW-0547">Nucleotide-binding</keyword>
<evidence type="ECO:0000256" key="2">
    <source>
        <dbReference type="ARBA" id="ARBA00022840"/>
    </source>
</evidence>
<keyword evidence="4" id="KW-0238">DNA-binding</keyword>
<dbReference type="PROSITE" id="PS00688">
    <property type="entry name" value="SIGMA54_INTERACT_3"/>
    <property type="match status" value="1"/>
</dbReference>
<dbReference type="InterPro" id="IPR058031">
    <property type="entry name" value="AAA_lid_NorR"/>
</dbReference>
<evidence type="ECO:0000259" key="7">
    <source>
        <dbReference type="PROSITE" id="PS50045"/>
    </source>
</evidence>
<accession>A0A318KRM3</accession>
<dbReference type="Gene3D" id="3.40.50.300">
    <property type="entry name" value="P-loop containing nucleotide triphosphate hydrolases"/>
    <property type="match status" value="1"/>
</dbReference>
<dbReference type="SUPFAM" id="SSF52540">
    <property type="entry name" value="P-loop containing nucleoside triphosphate hydrolases"/>
    <property type="match status" value="1"/>
</dbReference>
<gene>
    <name evidence="8" type="ORF">DFR34_13011</name>
</gene>
<dbReference type="FunFam" id="3.40.50.300:FF:000006">
    <property type="entry name" value="DNA-binding transcriptional regulator NtrC"/>
    <property type="match status" value="1"/>
</dbReference>
<dbReference type="Gene3D" id="1.10.10.60">
    <property type="entry name" value="Homeodomain-like"/>
    <property type="match status" value="1"/>
</dbReference>
<dbReference type="PROSITE" id="PS50045">
    <property type="entry name" value="SIGMA54_INTERACT_4"/>
    <property type="match status" value="1"/>
</dbReference>
<keyword evidence="9" id="KW-1185">Reference proteome</keyword>
<dbReference type="InterPro" id="IPR025943">
    <property type="entry name" value="Sigma_54_int_dom_ATP-bd_2"/>
</dbReference>
<proteinExistence type="predicted"/>
<dbReference type="Gene3D" id="1.10.8.60">
    <property type="match status" value="1"/>
</dbReference>
<protein>
    <submittedName>
        <fullName evidence="8">Regulatory Fis family protein</fullName>
    </submittedName>
</protein>
<feature type="domain" description="Sigma-54 factor interaction" evidence="7">
    <location>
        <begin position="51"/>
        <end position="280"/>
    </location>
</feature>
<dbReference type="EMBL" id="QJKI01000030">
    <property type="protein sequence ID" value="PXX74589.1"/>
    <property type="molecule type" value="Genomic_DNA"/>
</dbReference>
<dbReference type="InterPro" id="IPR002078">
    <property type="entry name" value="Sigma_54_int"/>
</dbReference>
<evidence type="ECO:0000313" key="8">
    <source>
        <dbReference type="EMBL" id="PXX74589.1"/>
    </source>
</evidence>
<dbReference type="SUPFAM" id="SSF46689">
    <property type="entry name" value="Homeodomain-like"/>
    <property type="match status" value="1"/>
</dbReference>
<evidence type="ECO:0000256" key="6">
    <source>
        <dbReference type="SAM" id="MobiDB-lite"/>
    </source>
</evidence>
<keyword evidence="2" id="KW-0067">ATP-binding</keyword>
<reference evidence="8 9" key="1">
    <citation type="submission" date="2018-05" db="EMBL/GenBank/DDBJ databases">
        <title>Genomic Encyclopedia of Type Strains, Phase IV (KMG-IV): sequencing the most valuable type-strain genomes for metagenomic binning, comparative biology and taxonomic classification.</title>
        <authorList>
            <person name="Goeker M."/>
        </authorList>
    </citation>
    <scope>NUCLEOTIDE SEQUENCE [LARGE SCALE GENOMIC DNA]</scope>
    <source>
        <strain evidence="8 9">DSM 29661</strain>
    </source>
</reference>
<dbReference type="InterPro" id="IPR003593">
    <property type="entry name" value="AAA+_ATPase"/>
</dbReference>
<evidence type="ECO:0000256" key="4">
    <source>
        <dbReference type="ARBA" id="ARBA00023125"/>
    </source>
</evidence>
<dbReference type="AlphaFoldDB" id="A0A318KRM3"/>
<keyword evidence="3" id="KW-0805">Transcription regulation</keyword>
<dbReference type="GO" id="GO:0003677">
    <property type="term" value="F:DNA binding"/>
    <property type="evidence" value="ECO:0007669"/>
    <property type="project" value="UniProtKB-KW"/>
</dbReference>
<dbReference type="PANTHER" id="PTHR32071">
    <property type="entry name" value="TRANSCRIPTIONAL REGULATORY PROTEIN"/>
    <property type="match status" value="1"/>
</dbReference>
<comment type="caution">
    <text evidence="8">The sequence shown here is derived from an EMBL/GenBank/DDBJ whole genome shotgun (WGS) entry which is preliminary data.</text>
</comment>
<sequence length="384" mass="42621">MGLDRTLPHADVLFMTPPSTPPSRPPADPTRGVITLPNPQSLTTSIRATAQVFEDPQSVALLARIRQIAPSEANVLIIGETGTGKELVARHVHALSQRQGRPFVAVNCGAFSENLVESELFGHEKGAFTGAFDAKPGWFEAANGGTLFLDEIGDLPLHIQVKLLRVLQEREVVRLGARKAIPINVRLIAATNVRLEEAVAAGNFREDLYYRLRVALLTLPALRDRPGDIIPLAHYFIDEYRRRLGYQRVSLQADSEAKLLSHAWPGNIRELENIIHHALLICKDGQVRPEDIHLPLSWPLAPRPGAPAAADPCSGEPQERLRSALQALFQLEHEHLYDWIEETVIRAAYDYCHRNQVQAARMLGVSRNVMRSRLIKIGAISALK</sequence>
<name>A0A318KRM3_9NEIS</name>
<keyword evidence="5" id="KW-0804">Transcription</keyword>
<dbReference type="SMART" id="SM00382">
    <property type="entry name" value="AAA"/>
    <property type="match status" value="1"/>
</dbReference>
<dbReference type="InterPro" id="IPR009057">
    <property type="entry name" value="Homeodomain-like_sf"/>
</dbReference>
<feature type="compositionally biased region" description="Pro residues" evidence="6">
    <location>
        <begin position="18"/>
        <end position="28"/>
    </location>
</feature>
<evidence type="ECO:0000256" key="1">
    <source>
        <dbReference type="ARBA" id="ARBA00022741"/>
    </source>
</evidence>
<feature type="region of interest" description="Disordered" evidence="6">
    <location>
        <begin position="1"/>
        <end position="29"/>
    </location>
</feature>
<dbReference type="GO" id="GO:0005524">
    <property type="term" value="F:ATP binding"/>
    <property type="evidence" value="ECO:0007669"/>
    <property type="project" value="UniProtKB-KW"/>
</dbReference>
<dbReference type="GO" id="GO:0006355">
    <property type="term" value="P:regulation of DNA-templated transcription"/>
    <property type="evidence" value="ECO:0007669"/>
    <property type="project" value="InterPro"/>
</dbReference>